<gene>
    <name evidence="5" type="ORF">IAC10_05945</name>
</gene>
<dbReference type="InterPro" id="IPR029062">
    <property type="entry name" value="Class_I_gatase-like"/>
</dbReference>
<keyword evidence="1" id="KW-0346">Stress response</keyword>
<dbReference type="GO" id="GO:0019172">
    <property type="term" value="F:glyoxalase III activity"/>
    <property type="evidence" value="ECO:0007669"/>
    <property type="project" value="TreeGrafter"/>
</dbReference>
<evidence type="ECO:0000259" key="4">
    <source>
        <dbReference type="Pfam" id="PF01965"/>
    </source>
</evidence>
<dbReference type="Proteomes" id="UP000823928">
    <property type="component" value="Unassembled WGS sequence"/>
</dbReference>
<dbReference type="GO" id="GO:0019243">
    <property type="term" value="P:methylglyoxal catabolic process to D-lactate via S-lactoyl-glutathione"/>
    <property type="evidence" value="ECO:0007669"/>
    <property type="project" value="TreeGrafter"/>
</dbReference>
<dbReference type="PANTHER" id="PTHR48094:SF11">
    <property type="entry name" value="GLUTATHIONE-INDEPENDENT GLYOXALASE HSP31-RELATED"/>
    <property type="match status" value="1"/>
</dbReference>
<reference evidence="5" key="2">
    <citation type="journal article" date="2021" name="PeerJ">
        <title>Extensive microbial diversity within the chicken gut microbiome revealed by metagenomics and culture.</title>
        <authorList>
            <person name="Gilroy R."/>
            <person name="Ravi A."/>
            <person name="Getino M."/>
            <person name="Pursley I."/>
            <person name="Horton D.L."/>
            <person name="Alikhan N.F."/>
            <person name="Baker D."/>
            <person name="Gharbi K."/>
            <person name="Hall N."/>
            <person name="Watson M."/>
            <person name="Adriaenssens E.M."/>
            <person name="Foster-Nyarko E."/>
            <person name="Jarju S."/>
            <person name="Secka A."/>
            <person name="Antonio M."/>
            <person name="Oren A."/>
            <person name="Chaudhuri R.R."/>
            <person name="La Ragione R."/>
            <person name="Hildebrand F."/>
            <person name="Pallen M.J."/>
        </authorList>
    </citation>
    <scope>NUCLEOTIDE SEQUENCE</scope>
    <source>
        <strain evidence="5">6276</strain>
    </source>
</reference>
<accession>A0A9D1JNE9</accession>
<keyword evidence="5" id="KW-0315">Glutamine amidotransferase</keyword>
<sequence>MPDSEENRIIEEGFLEGCELKPGTRILMIVTNADHFDEHHKTGVWFEEFAVPYLAFLKEGFFVTVASLKGGKAPIDPASDNLIEDIKWKAAKKILEDTTPLESIDYTLYDAIVLPGGHGPMYDLANSELMGEIVNYFSEKSRIIAAICHGPAGLLPAEKDGIPFVNGRKLTAFTNEEEIAYKKDKLTPFFLEDALKEKGAFFMEDEVGTINVIEDDNLITGQNFQSSEQFAQTVIKHLKAKDE</sequence>
<dbReference type="Gene3D" id="3.40.50.880">
    <property type="match status" value="1"/>
</dbReference>
<dbReference type="PANTHER" id="PTHR48094">
    <property type="entry name" value="PROTEIN/NUCLEIC ACID DEGLYCASE DJ-1-RELATED"/>
    <property type="match status" value="1"/>
</dbReference>
<dbReference type="InterPro" id="IPR002818">
    <property type="entry name" value="DJ-1/PfpI"/>
</dbReference>
<evidence type="ECO:0000313" key="6">
    <source>
        <dbReference type="Proteomes" id="UP000823928"/>
    </source>
</evidence>
<comment type="similarity">
    <text evidence="3">Belongs to the peptidase C56 family. HSP31-like subfamily.</text>
</comment>
<feature type="domain" description="DJ-1/PfpI" evidence="4">
    <location>
        <begin position="48"/>
        <end position="236"/>
    </location>
</feature>
<reference evidence="5" key="1">
    <citation type="submission" date="2020-10" db="EMBL/GenBank/DDBJ databases">
        <authorList>
            <person name="Gilroy R."/>
        </authorList>
    </citation>
    <scope>NUCLEOTIDE SEQUENCE</scope>
    <source>
        <strain evidence="5">6276</strain>
    </source>
</reference>
<dbReference type="InterPro" id="IPR050325">
    <property type="entry name" value="Prot/Nucl_acid_deglycase"/>
</dbReference>
<dbReference type="Pfam" id="PF01965">
    <property type="entry name" value="DJ-1_PfpI"/>
    <property type="match status" value="1"/>
</dbReference>
<evidence type="ECO:0000256" key="2">
    <source>
        <dbReference type="ARBA" id="ARBA00023239"/>
    </source>
</evidence>
<keyword evidence="2" id="KW-0456">Lyase</keyword>
<dbReference type="GO" id="GO:0005737">
    <property type="term" value="C:cytoplasm"/>
    <property type="evidence" value="ECO:0007669"/>
    <property type="project" value="TreeGrafter"/>
</dbReference>
<proteinExistence type="inferred from homology"/>
<comment type="caution">
    <text evidence="5">The sequence shown here is derived from an EMBL/GenBank/DDBJ whole genome shotgun (WGS) entry which is preliminary data.</text>
</comment>
<dbReference type="EMBL" id="DVIU01000120">
    <property type="protein sequence ID" value="HIS36155.1"/>
    <property type="molecule type" value="Genomic_DNA"/>
</dbReference>
<evidence type="ECO:0000256" key="3">
    <source>
        <dbReference type="ARBA" id="ARBA00038493"/>
    </source>
</evidence>
<evidence type="ECO:0000313" key="5">
    <source>
        <dbReference type="EMBL" id="HIS36155.1"/>
    </source>
</evidence>
<dbReference type="SUPFAM" id="SSF52317">
    <property type="entry name" value="Class I glutamine amidotransferase-like"/>
    <property type="match status" value="1"/>
</dbReference>
<dbReference type="CDD" id="cd03141">
    <property type="entry name" value="GATase1_Hsp31_like"/>
    <property type="match status" value="1"/>
</dbReference>
<evidence type="ECO:0000256" key="1">
    <source>
        <dbReference type="ARBA" id="ARBA00023016"/>
    </source>
</evidence>
<dbReference type="AlphaFoldDB" id="A0A9D1JNE9"/>
<name>A0A9D1JNE9_9BACT</name>
<protein>
    <submittedName>
        <fullName evidence="5">Type 1 glutamine amidotransferase domain-containing protein</fullName>
    </submittedName>
</protein>
<organism evidence="5 6">
    <name type="scientific">Candidatus Scatousia excrementigallinarum</name>
    <dbReference type="NCBI Taxonomy" id="2840935"/>
    <lineage>
        <taxon>Bacteria</taxon>
        <taxon>Candidatus Scatousia</taxon>
    </lineage>
</organism>